<keyword evidence="3" id="KW-1185">Reference proteome</keyword>
<accession>A0A1M4XR79</accession>
<name>A0A1M4XR79_9FLAO</name>
<organism evidence="2 3">
    <name type="scientific">Chryseobacterium takakiae</name>
    <dbReference type="NCBI Taxonomy" id="1302685"/>
    <lineage>
        <taxon>Bacteria</taxon>
        <taxon>Pseudomonadati</taxon>
        <taxon>Bacteroidota</taxon>
        <taxon>Flavobacteriia</taxon>
        <taxon>Flavobacteriales</taxon>
        <taxon>Weeksellaceae</taxon>
        <taxon>Chryseobacterium group</taxon>
        <taxon>Chryseobacterium</taxon>
    </lineage>
</organism>
<dbReference type="AlphaFoldDB" id="A0A1M4XR79"/>
<proteinExistence type="predicted"/>
<feature type="transmembrane region" description="Helical" evidence="1">
    <location>
        <begin position="6"/>
        <end position="27"/>
    </location>
</feature>
<protein>
    <submittedName>
        <fullName evidence="2">Uncharacterized protein</fullName>
    </submittedName>
</protein>
<feature type="transmembrane region" description="Helical" evidence="1">
    <location>
        <begin position="48"/>
        <end position="65"/>
    </location>
</feature>
<keyword evidence="1" id="KW-0812">Transmembrane</keyword>
<keyword evidence="1" id="KW-1133">Transmembrane helix</keyword>
<feature type="transmembrane region" description="Helical" evidence="1">
    <location>
        <begin position="71"/>
        <end position="90"/>
    </location>
</feature>
<evidence type="ECO:0000313" key="2">
    <source>
        <dbReference type="EMBL" id="SHE95752.1"/>
    </source>
</evidence>
<evidence type="ECO:0000256" key="1">
    <source>
        <dbReference type="SAM" id="Phobius"/>
    </source>
</evidence>
<dbReference type="EMBL" id="FQVO01000006">
    <property type="protein sequence ID" value="SHE95752.1"/>
    <property type="molecule type" value="Genomic_DNA"/>
</dbReference>
<reference evidence="3" key="1">
    <citation type="submission" date="2016-11" db="EMBL/GenBank/DDBJ databases">
        <authorList>
            <person name="Varghese N."/>
            <person name="Submissions S."/>
        </authorList>
    </citation>
    <scope>NUCLEOTIDE SEQUENCE [LARGE SCALE GENOMIC DNA]</scope>
    <source>
        <strain evidence="3">DSM 26898</strain>
    </source>
</reference>
<gene>
    <name evidence="2" type="ORF">SAMN05444408_106190</name>
</gene>
<dbReference type="Proteomes" id="UP000184236">
    <property type="component" value="Unassembled WGS sequence"/>
</dbReference>
<evidence type="ECO:0000313" key="3">
    <source>
        <dbReference type="Proteomes" id="UP000184236"/>
    </source>
</evidence>
<sequence>MRIYPLIQLSTVVIISVLKIFYTNSVINLSYNLNLVSVSPVSVEDVKTFIYVYLIGSIGLNYLIFHKYIVFKIIYCLLIALNILLIICLLNKF</sequence>
<keyword evidence="1" id="KW-0472">Membrane</keyword>